<gene>
    <name evidence="1" type="ORF">KIW84_020142</name>
</gene>
<sequence length="169" mass="19448">MKMEDYLIKMKNLVDKLKFAGNPILTSDLTIQTLNDLDSGYNLVVIKLSDQTTLNWVYLQAQLLTFESRVEQMNNLTNLNPNATTNIANKSNYRGNKFNSNNNWRGSNFRENDKQESRNAFLASQNFVQDYDWYFDSDASNHVTHQAGKFQDLTAHHGNFNINDTTPVT</sequence>
<protein>
    <recommendedName>
        <fullName evidence="3">Retrovirus-related Pol polyprotein from transposon TNT 1-94</fullName>
    </recommendedName>
</protein>
<organism evidence="1 2">
    <name type="scientific">Pisum sativum</name>
    <name type="common">Garden pea</name>
    <name type="synonym">Lathyrus oleraceus</name>
    <dbReference type="NCBI Taxonomy" id="3888"/>
    <lineage>
        <taxon>Eukaryota</taxon>
        <taxon>Viridiplantae</taxon>
        <taxon>Streptophyta</taxon>
        <taxon>Embryophyta</taxon>
        <taxon>Tracheophyta</taxon>
        <taxon>Spermatophyta</taxon>
        <taxon>Magnoliopsida</taxon>
        <taxon>eudicotyledons</taxon>
        <taxon>Gunneridae</taxon>
        <taxon>Pentapetalae</taxon>
        <taxon>rosids</taxon>
        <taxon>fabids</taxon>
        <taxon>Fabales</taxon>
        <taxon>Fabaceae</taxon>
        <taxon>Papilionoideae</taxon>
        <taxon>50 kb inversion clade</taxon>
        <taxon>NPAAA clade</taxon>
        <taxon>Hologalegina</taxon>
        <taxon>IRL clade</taxon>
        <taxon>Fabeae</taxon>
        <taxon>Lathyrus</taxon>
    </lineage>
</organism>
<proteinExistence type="predicted"/>
<name>A0A9D5B7G8_PEA</name>
<dbReference type="PANTHER" id="PTHR47481">
    <property type="match status" value="1"/>
</dbReference>
<dbReference type="Gramene" id="Psat02G0014200-T1">
    <property type="protein sequence ID" value="KAI5432726.1"/>
    <property type="gene ID" value="KIW84_020142"/>
</dbReference>
<dbReference type="PANTHER" id="PTHR47481:SF31">
    <property type="entry name" value="OS01G0873500 PROTEIN"/>
    <property type="match status" value="1"/>
</dbReference>
<comment type="caution">
    <text evidence="1">The sequence shown here is derived from an EMBL/GenBank/DDBJ whole genome shotgun (WGS) entry which is preliminary data.</text>
</comment>
<keyword evidence="2" id="KW-1185">Reference proteome</keyword>
<dbReference type="AlphaFoldDB" id="A0A9D5B7G8"/>
<evidence type="ECO:0008006" key="3">
    <source>
        <dbReference type="Google" id="ProtNLM"/>
    </source>
</evidence>
<evidence type="ECO:0000313" key="2">
    <source>
        <dbReference type="Proteomes" id="UP001058974"/>
    </source>
</evidence>
<dbReference type="EMBL" id="JAMSHJ010000002">
    <property type="protein sequence ID" value="KAI5432726.1"/>
    <property type="molecule type" value="Genomic_DNA"/>
</dbReference>
<dbReference type="Proteomes" id="UP001058974">
    <property type="component" value="Chromosome 2"/>
</dbReference>
<reference evidence="1 2" key="1">
    <citation type="journal article" date="2022" name="Nat. Genet.">
        <title>Improved pea reference genome and pan-genome highlight genomic features and evolutionary characteristics.</title>
        <authorList>
            <person name="Yang T."/>
            <person name="Liu R."/>
            <person name="Luo Y."/>
            <person name="Hu S."/>
            <person name="Wang D."/>
            <person name="Wang C."/>
            <person name="Pandey M.K."/>
            <person name="Ge S."/>
            <person name="Xu Q."/>
            <person name="Li N."/>
            <person name="Li G."/>
            <person name="Huang Y."/>
            <person name="Saxena R.K."/>
            <person name="Ji Y."/>
            <person name="Li M."/>
            <person name="Yan X."/>
            <person name="He Y."/>
            <person name="Liu Y."/>
            <person name="Wang X."/>
            <person name="Xiang C."/>
            <person name="Varshney R.K."/>
            <person name="Ding H."/>
            <person name="Gao S."/>
            <person name="Zong X."/>
        </authorList>
    </citation>
    <scope>NUCLEOTIDE SEQUENCE [LARGE SCALE GENOMIC DNA]</scope>
    <source>
        <strain evidence="1 2">cv. Zhongwan 6</strain>
    </source>
</reference>
<accession>A0A9D5B7G8</accession>
<evidence type="ECO:0000313" key="1">
    <source>
        <dbReference type="EMBL" id="KAI5432726.1"/>
    </source>
</evidence>